<keyword evidence="4" id="KW-0418">Kinase</keyword>
<dbReference type="InterPro" id="IPR004625">
    <property type="entry name" value="PyrdxlKinase"/>
</dbReference>
<name>A0A6I3SFJ8_HELMO</name>
<evidence type="ECO:0000259" key="6">
    <source>
        <dbReference type="Pfam" id="PF08543"/>
    </source>
</evidence>
<dbReference type="OrthoDB" id="9800808at2"/>
<dbReference type="Gene3D" id="3.40.1190.20">
    <property type="match status" value="1"/>
</dbReference>
<proteinExistence type="predicted"/>
<dbReference type="PANTHER" id="PTHR10534">
    <property type="entry name" value="PYRIDOXAL KINASE"/>
    <property type="match status" value="1"/>
</dbReference>
<dbReference type="GO" id="GO:0005524">
    <property type="term" value="F:ATP binding"/>
    <property type="evidence" value="ECO:0007669"/>
    <property type="project" value="UniProtKB-KW"/>
</dbReference>
<evidence type="ECO:0000256" key="5">
    <source>
        <dbReference type="ARBA" id="ARBA00022840"/>
    </source>
</evidence>
<accession>A0A6I3SFJ8</accession>
<protein>
    <recommendedName>
        <fullName evidence="1">pyridoxal kinase</fullName>
        <ecNumber evidence="1">2.7.1.35</ecNumber>
    </recommendedName>
</protein>
<evidence type="ECO:0000313" key="8">
    <source>
        <dbReference type="Proteomes" id="UP000430670"/>
    </source>
</evidence>
<keyword evidence="3" id="KW-0547">Nucleotide-binding</keyword>
<dbReference type="EC" id="2.7.1.35" evidence="1"/>
<dbReference type="Proteomes" id="UP000430670">
    <property type="component" value="Unassembled WGS sequence"/>
</dbReference>
<dbReference type="GO" id="GO:0008478">
    <property type="term" value="F:pyridoxal kinase activity"/>
    <property type="evidence" value="ECO:0007669"/>
    <property type="project" value="UniProtKB-EC"/>
</dbReference>
<evidence type="ECO:0000256" key="3">
    <source>
        <dbReference type="ARBA" id="ARBA00022741"/>
    </source>
</evidence>
<dbReference type="EMBL" id="WNKU01000001">
    <property type="protein sequence ID" value="MTV47646.1"/>
    <property type="molecule type" value="Genomic_DNA"/>
</dbReference>
<keyword evidence="5" id="KW-0067">ATP-binding</keyword>
<dbReference type="PANTHER" id="PTHR10534:SF2">
    <property type="entry name" value="PYRIDOXAL KINASE"/>
    <property type="match status" value="1"/>
</dbReference>
<evidence type="ECO:0000256" key="2">
    <source>
        <dbReference type="ARBA" id="ARBA00022679"/>
    </source>
</evidence>
<keyword evidence="8" id="KW-1185">Reference proteome</keyword>
<dbReference type="InterPro" id="IPR029056">
    <property type="entry name" value="Ribokinase-like"/>
</dbReference>
<evidence type="ECO:0000256" key="1">
    <source>
        <dbReference type="ARBA" id="ARBA00012104"/>
    </source>
</evidence>
<dbReference type="GO" id="GO:0009443">
    <property type="term" value="P:pyridoxal 5'-phosphate salvage"/>
    <property type="evidence" value="ECO:0007669"/>
    <property type="project" value="InterPro"/>
</dbReference>
<dbReference type="Pfam" id="PF08543">
    <property type="entry name" value="Phos_pyr_kin"/>
    <property type="match status" value="1"/>
</dbReference>
<sequence length="299" mass="32276">MGLIPSVLSVQSMVARGFVGNSAVIPGLLACGIQPFPIHTVMLGAHGAVRPRRGGTVPDSLFFGLLKSLKDTPVDHVLSGYLGSARQGKILSRWLIERPDIPYLLDPVLGDDPHGAYVVPEVARVVREDLLPLATVITPNPFEVFWLAGVDGNKPPIGVAGGRDSRKILEAARQLMNSVKKESLLKGRSGLKAIVVTGWRRESERIYTLILDQESAWEIGTALVPWAAYGTGDLFAAVLVAGICHGYDLPRSCRGAARAVAAALRRSQRYGLDTVAPIHLPDDFFEEEATESEPFTLII</sequence>
<dbReference type="GO" id="GO:0005829">
    <property type="term" value="C:cytosol"/>
    <property type="evidence" value="ECO:0007669"/>
    <property type="project" value="TreeGrafter"/>
</dbReference>
<evidence type="ECO:0000256" key="4">
    <source>
        <dbReference type="ARBA" id="ARBA00022777"/>
    </source>
</evidence>
<organism evidence="7 8">
    <name type="scientific">Heliobacterium mobile</name>
    <name type="common">Heliobacillus mobilis</name>
    <dbReference type="NCBI Taxonomy" id="28064"/>
    <lineage>
        <taxon>Bacteria</taxon>
        <taxon>Bacillati</taxon>
        <taxon>Bacillota</taxon>
        <taxon>Clostridia</taxon>
        <taxon>Eubacteriales</taxon>
        <taxon>Heliobacteriaceae</taxon>
        <taxon>Heliobacterium</taxon>
    </lineage>
</organism>
<keyword evidence="2" id="KW-0808">Transferase</keyword>
<gene>
    <name evidence="7" type="ORF">GJ688_01455</name>
</gene>
<dbReference type="RefSeq" id="WP_155474738.1">
    <property type="nucleotide sequence ID" value="NZ_WNKU01000001.1"/>
</dbReference>
<reference evidence="7 8" key="1">
    <citation type="submission" date="2019-11" db="EMBL/GenBank/DDBJ databases">
        <title>Whole-genome sequence of a the green, strictly anaerobic photosynthetic bacterium Heliobacillus mobilis DSM 6151.</title>
        <authorList>
            <person name="Kyndt J.A."/>
            <person name="Meyer T.E."/>
        </authorList>
    </citation>
    <scope>NUCLEOTIDE SEQUENCE [LARGE SCALE GENOMIC DNA]</scope>
    <source>
        <strain evidence="7 8">DSM 6151</strain>
    </source>
</reference>
<evidence type="ECO:0000313" key="7">
    <source>
        <dbReference type="EMBL" id="MTV47646.1"/>
    </source>
</evidence>
<dbReference type="InterPro" id="IPR013749">
    <property type="entry name" value="PM/HMP-P_kinase-1"/>
</dbReference>
<feature type="domain" description="Pyridoxamine kinase/Phosphomethylpyrimidine kinase" evidence="6">
    <location>
        <begin position="69"/>
        <end position="271"/>
    </location>
</feature>
<comment type="caution">
    <text evidence="7">The sequence shown here is derived from an EMBL/GenBank/DDBJ whole genome shotgun (WGS) entry which is preliminary data.</text>
</comment>
<dbReference type="SUPFAM" id="SSF53613">
    <property type="entry name" value="Ribokinase-like"/>
    <property type="match status" value="1"/>
</dbReference>
<dbReference type="AlphaFoldDB" id="A0A6I3SFJ8"/>